<proteinExistence type="predicted"/>
<name>A0ABQ3XMV4_9ACTN</name>
<dbReference type="EMBL" id="BOMG01000102">
    <property type="protein sequence ID" value="GID59844.1"/>
    <property type="molecule type" value="Genomic_DNA"/>
</dbReference>
<evidence type="ECO:0000313" key="2">
    <source>
        <dbReference type="Proteomes" id="UP000612282"/>
    </source>
</evidence>
<protein>
    <submittedName>
        <fullName evidence="1">Uncharacterized protein</fullName>
    </submittedName>
</protein>
<gene>
    <name evidence="1" type="ORF">Aco03nite_082480</name>
</gene>
<organism evidence="1 2">
    <name type="scientific">Actinoplanes couchii</name>
    <dbReference type="NCBI Taxonomy" id="403638"/>
    <lineage>
        <taxon>Bacteria</taxon>
        <taxon>Bacillati</taxon>
        <taxon>Actinomycetota</taxon>
        <taxon>Actinomycetes</taxon>
        <taxon>Micromonosporales</taxon>
        <taxon>Micromonosporaceae</taxon>
        <taxon>Actinoplanes</taxon>
    </lineage>
</organism>
<dbReference type="RefSeq" id="WP_203806308.1">
    <property type="nucleotide sequence ID" value="NZ_BAAAQE010000005.1"/>
</dbReference>
<evidence type="ECO:0000313" key="1">
    <source>
        <dbReference type="EMBL" id="GID59844.1"/>
    </source>
</evidence>
<reference evidence="1 2" key="1">
    <citation type="submission" date="2021-01" db="EMBL/GenBank/DDBJ databases">
        <title>Whole genome shotgun sequence of Actinoplanes couchii NBRC 106145.</title>
        <authorList>
            <person name="Komaki H."/>
            <person name="Tamura T."/>
        </authorList>
    </citation>
    <scope>NUCLEOTIDE SEQUENCE [LARGE SCALE GENOMIC DNA]</scope>
    <source>
        <strain evidence="1 2">NBRC 106145</strain>
    </source>
</reference>
<sequence>MTDVRWADVARHFADDGSLVDVYVFDVGIAGWQLVLDVIRAAGWPHVYHDGDERQPLPDRVEEVFERRGEWSPVLHIRPAPGMVVTTLFFGPDDIEFDLDPGDVRDQETWDALCCFLRTVGRKLHRQVVLTPESTPEIPLIVYSPAGDRVTAAAFPDTSTMLR</sequence>
<comment type="caution">
    <text evidence="1">The sequence shown here is derived from an EMBL/GenBank/DDBJ whole genome shotgun (WGS) entry which is preliminary data.</text>
</comment>
<dbReference type="Proteomes" id="UP000612282">
    <property type="component" value="Unassembled WGS sequence"/>
</dbReference>
<accession>A0ABQ3XMV4</accession>
<keyword evidence="2" id="KW-1185">Reference proteome</keyword>